<reference evidence="2 3" key="1">
    <citation type="submission" date="2016-11" db="EMBL/GenBank/DDBJ databases">
        <authorList>
            <person name="Jaros S."/>
            <person name="Januszkiewicz K."/>
            <person name="Wedrychowicz H."/>
        </authorList>
    </citation>
    <scope>NUCLEOTIDE SEQUENCE [LARGE SCALE GENOMIC DNA]</scope>
    <source>
        <strain evidence="2 3">DSM 18119</strain>
    </source>
</reference>
<keyword evidence="3" id="KW-1185">Reference proteome</keyword>
<organism evidence="2 3">
    <name type="scientific">Flavisolibacter ginsengisoli DSM 18119</name>
    <dbReference type="NCBI Taxonomy" id="1121884"/>
    <lineage>
        <taxon>Bacteria</taxon>
        <taxon>Pseudomonadati</taxon>
        <taxon>Bacteroidota</taxon>
        <taxon>Chitinophagia</taxon>
        <taxon>Chitinophagales</taxon>
        <taxon>Chitinophagaceae</taxon>
        <taxon>Flavisolibacter</taxon>
    </lineage>
</organism>
<protein>
    <submittedName>
        <fullName evidence="2">Lipocalin-like domain-containing protein</fullName>
    </submittedName>
</protein>
<dbReference type="InterPro" id="IPR032168">
    <property type="entry name" value="DUF5004"/>
</dbReference>
<accession>A0A1M5A8J4</accession>
<feature type="chain" id="PRO_5012454523" evidence="1">
    <location>
        <begin position="21"/>
        <end position="147"/>
    </location>
</feature>
<dbReference type="AlphaFoldDB" id="A0A1M5A8J4"/>
<evidence type="ECO:0000313" key="3">
    <source>
        <dbReference type="Proteomes" id="UP000184048"/>
    </source>
</evidence>
<feature type="signal peptide" evidence="1">
    <location>
        <begin position="1"/>
        <end position="20"/>
    </location>
</feature>
<gene>
    <name evidence="2" type="ORF">SAMN02745131_02180</name>
</gene>
<evidence type="ECO:0000256" key="1">
    <source>
        <dbReference type="SAM" id="SignalP"/>
    </source>
</evidence>
<dbReference type="RefSeq" id="WP_072835362.1">
    <property type="nucleotide sequence ID" value="NZ_FQUU01000008.1"/>
</dbReference>
<proteinExistence type="predicted"/>
<dbReference type="Pfam" id="PF16395">
    <property type="entry name" value="DUF5004"/>
    <property type="match status" value="1"/>
</dbReference>
<evidence type="ECO:0000313" key="2">
    <source>
        <dbReference type="EMBL" id="SHF26475.1"/>
    </source>
</evidence>
<dbReference type="Proteomes" id="UP000184048">
    <property type="component" value="Unassembled WGS sequence"/>
</dbReference>
<dbReference type="OrthoDB" id="1447101at2"/>
<name>A0A1M5A8J4_9BACT</name>
<sequence>MFKNKILPAFFLLSSLFVLTNCTRQDTVTSVNQMEGTWVVTGIYSDYPYDWNNDGYTETDIFDTYSYCQKDISLNFQRNGYGQSRQGCDAPIENMSWQLSNNRLDISMPSGDINLSITQFDGNTLRGYDQVNVNGRTYNINYTLSKR</sequence>
<keyword evidence="1" id="KW-0732">Signal</keyword>
<dbReference type="EMBL" id="FQUU01000008">
    <property type="protein sequence ID" value="SHF26475.1"/>
    <property type="molecule type" value="Genomic_DNA"/>
</dbReference>